<proteinExistence type="predicted"/>
<gene>
    <name evidence="2" type="ORF">CDL15_Pgr011896</name>
</gene>
<reference evidence="3" key="1">
    <citation type="journal article" date="2017" name="Plant J.">
        <title>The pomegranate (Punica granatum L.) genome and the genomics of punicalagin biosynthesis.</title>
        <authorList>
            <person name="Qin G."/>
            <person name="Xu C."/>
            <person name="Ming R."/>
            <person name="Tang H."/>
            <person name="Guyot R."/>
            <person name="Kramer E.M."/>
            <person name="Hu Y."/>
            <person name="Yi X."/>
            <person name="Qi Y."/>
            <person name="Xu X."/>
            <person name="Gao Z."/>
            <person name="Pan H."/>
            <person name="Jian J."/>
            <person name="Tian Y."/>
            <person name="Yue Z."/>
            <person name="Xu Y."/>
        </authorList>
    </citation>
    <scope>NUCLEOTIDE SEQUENCE [LARGE SCALE GENOMIC DNA]</scope>
    <source>
        <strain evidence="3">cv. Dabenzi</strain>
    </source>
</reference>
<sequence length="147" mass="17190">MAEGDHVDVSKEVNPSVRTLSLLQVYSRRISPPFQRISHPQRLRGRLCHRPHQLPPPPMTKPALRPSRARSTKWPPTWWSCSPCSEDLTGPPRAPHLRRDRGQQSIQPRGLHRPKPRRTLRLPHRQRCIHPRSAPSPVNFRRRRPPR</sequence>
<comment type="caution">
    <text evidence="2">The sequence shown here is derived from an EMBL/GenBank/DDBJ whole genome shotgun (WGS) entry which is preliminary data.</text>
</comment>
<accession>A0A218XMX3</accession>
<protein>
    <submittedName>
        <fullName evidence="2">Uncharacterized protein</fullName>
    </submittedName>
</protein>
<evidence type="ECO:0000256" key="1">
    <source>
        <dbReference type="SAM" id="MobiDB-lite"/>
    </source>
</evidence>
<name>A0A218XMX3_PUNGR</name>
<organism evidence="2 3">
    <name type="scientific">Punica granatum</name>
    <name type="common">Pomegranate</name>
    <dbReference type="NCBI Taxonomy" id="22663"/>
    <lineage>
        <taxon>Eukaryota</taxon>
        <taxon>Viridiplantae</taxon>
        <taxon>Streptophyta</taxon>
        <taxon>Embryophyta</taxon>
        <taxon>Tracheophyta</taxon>
        <taxon>Spermatophyta</taxon>
        <taxon>Magnoliopsida</taxon>
        <taxon>eudicotyledons</taxon>
        <taxon>Gunneridae</taxon>
        <taxon>Pentapetalae</taxon>
        <taxon>rosids</taxon>
        <taxon>malvids</taxon>
        <taxon>Myrtales</taxon>
        <taxon>Lythraceae</taxon>
        <taxon>Punica</taxon>
    </lineage>
</organism>
<feature type="compositionally biased region" description="Basic residues" evidence="1">
    <location>
        <begin position="110"/>
        <end position="130"/>
    </location>
</feature>
<evidence type="ECO:0000313" key="2">
    <source>
        <dbReference type="EMBL" id="OWM86019.1"/>
    </source>
</evidence>
<dbReference type="Proteomes" id="UP000197138">
    <property type="component" value="Unassembled WGS sequence"/>
</dbReference>
<dbReference type="EMBL" id="MTKT01001099">
    <property type="protein sequence ID" value="OWM86019.1"/>
    <property type="molecule type" value="Genomic_DNA"/>
</dbReference>
<dbReference type="AlphaFoldDB" id="A0A218XMX3"/>
<feature type="region of interest" description="Disordered" evidence="1">
    <location>
        <begin position="47"/>
        <end position="147"/>
    </location>
</feature>
<evidence type="ECO:0000313" key="3">
    <source>
        <dbReference type="Proteomes" id="UP000197138"/>
    </source>
</evidence>